<feature type="compositionally biased region" description="Low complexity" evidence="6">
    <location>
        <begin position="1126"/>
        <end position="1138"/>
    </location>
</feature>
<name>J7S9E5_HUIN7</name>
<dbReference type="GeneID" id="34527797"/>
<keyword evidence="9" id="KW-1185">Reference proteome</keyword>
<feature type="compositionally biased region" description="Polar residues" evidence="6">
    <location>
        <begin position="820"/>
        <end position="849"/>
    </location>
</feature>
<evidence type="ECO:0000256" key="5">
    <source>
        <dbReference type="ARBA" id="ARBA00023288"/>
    </source>
</evidence>
<dbReference type="KEGG" id="kng:KNAG_0I02690"/>
<dbReference type="RefSeq" id="XP_022466299.1">
    <property type="nucleotide sequence ID" value="XM_022609955.1"/>
</dbReference>
<keyword evidence="5" id="KW-0449">Lipoprotein</keyword>
<dbReference type="InterPro" id="IPR025928">
    <property type="entry name" value="Flocculin_t3_rpt"/>
</dbReference>
<dbReference type="GO" id="GO:0098552">
    <property type="term" value="C:side of membrane"/>
    <property type="evidence" value="ECO:0007669"/>
    <property type="project" value="UniProtKB-KW"/>
</dbReference>
<feature type="region of interest" description="Disordered" evidence="6">
    <location>
        <begin position="801"/>
        <end position="858"/>
    </location>
</feature>
<protein>
    <recommendedName>
        <fullName evidence="10">Flo11 domain-containing protein</fullName>
    </recommendedName>
</protein>
<keyword evidence="2" id="KW-0472">Membrane</keyword>
<keyword evidence="2" id="KW-0336">GPI-anchor</keyword>
<feature type="compositionally biased region" description="Polar residues" evidence="6">
    <location>
        <begin position="1141"/>
        <end position="1150"/>
    </location>
</feature>
<evidence type="ECO:0008006" key="10">
    <source>
        <dbReference type="Google" id="ProtNLM"/>
    </source>
</evidence>
<dbReference type="HOGENOM" id="CLU_272857_0_0_1"/>
<feature type="signal peptide" evidence="7">
    <location>
        <begin position="1"/>
        <end position="19"/>
    </location>
</feature>
<evidence type="ECO:0000313" key="9">
    <source>
        <dbReference type="Proteomes" id="UP000006310"/>
    </source>
</evidence>
<gene>
    <name evidence="8" type="primary">KNAG0I02690</name>
    <name evidence="8" type="ordered locus">KNAG_0I02690</name>
</gene>
<organism evidence="8 9">
    <name type="scientific">Huiozyma naganishii (strain ATCC MYA-139 / BCRC 22969 / CBS 8797 / KCTC 17520 / NBRC 10181 / NCYC 3082 / Yp74L-3)</name>
    <name type="common">Yeast</name>
    <name type="synonym">Kazachstania naganishii</name>
    <dbReference type="NCBI Taxonomy" id="1071383"/>
    <lineage>
        <taxon>Eukaryota</taxon>
        <taxon>Fungi</taxon>
        <taxon>Dikarya</taxon>
        <taxon>Ascomycota</taxon>
        <taxon>Saccharomycotina</taxon>
        <taxon>Saccharomycetes</taxon>
        <taxon>Saccharomycetales</taxon>
        <taxon>Saccharomycetaceae</taxon>
        <taxon>Huiozyma</taxon>
    </lineage>
</organism>
<feature type="compositionally biased region" description="Polar residues" evidence="6">
    <location>
        <begin position="145"/>
        <end position="170"/>
    </location>
</feature>
<dbReference type="AlphaFoldDB" id="J7S9E5"/>
<reference evidence="9" key="2">
    <citation type="submission" date="2012-08" db="EMBL/GenBank/DDBJ databases">
        <title>Genome sequence of Kazachstania naganishii.</title>
        <authorList>
            <person name="Gordon J.L."/>
            <person name="Armisen D."/>
            <person name="Proux-Wera E."/>
            <person name="OhEigeartaigh S.S."/>
            <person name="Byrne K.P."/>
            <person name="Wolfe K.H."/>
        </authorList>
    </citation>
    <scope>NUCLEOTIDE SEQUENCE [LARGE SCALE GENOMIC DNA]</scope>
    <source>
        <strain evidence="9">ATCC MYA-139 / BCRC 22969 / CBS 8797 / CCRC 22969 / KCTC 17520 / NBRC 10181 / NCYC 3082</strain>
    </source>
</reference>
<feature type="compositionally biased region" description="Polar residues" evidence="6">
    <location>
        <begin position="907"/>
        <end position="923"/>
    </location>
</feature>
<keyword evidence="3 7" id="KW-0732">Signal</keyword>
<feature type="region of interest" description="Disordered" evidence="6">
    <location>
        <begin position="145"/>
        <end position="176"/>
    </location>
</feature>
<dbReference type="STRING" id="1071383.J7S9E5"/>
<feature type="chain" id="PRO_5003797542" description="Flo11 domain-containing protein" evidence="7">
    <location>
        <begin position="20"/>
        <end position="1182"/>
    </location>
</feature>
<feature type="region of interest" description="Disordered" evidence="6">
    <location>
        <begin position="1126"/>
        <end position="1150"/>
    </location>
</feature>
<evidence type="ECO:0000313" key="8">
    <source>
        <dbReference type="EMBL" id="CCK72054.1"/>
    </source>
</evidence>
<evidence type="ECO:0000256" key="2">
    <source>
        <dbReference type="ARBA" id="ARBA00022622"/>
    </source>
</evidence>
<reference evidence="8 9" key="1">
    <citation type="journal article" date="2011" name="Proc. Natl. Acad. Sci. U.S.A.">
        <title>Evolutionary erosion of yeast sex chromosomes by mating-type switching accidents.</title>
        <authorList>
            <person name="Gordon J.L."/>
            <person name="Armisen D."/>
            <person name="Proux-Wera E."/>
            <person name="Oheigeartaigh S.S."/>
            <person name="Byrne K.P."/>
            <person name="Wolfe K.H."/>
        </authorList>
    </citation>
    <scope>NUCLEOTIDE SEQUENCE [LARGE SCALE GENOMIC DNA]</scope>
    <source>
        <strain evidence="9">ATCC MYA-139 / BCRC 22969 / CBS 8797 / CCRC 22969 / KCTC 17520 / NBRC 10181 / NCYC 3082</strain>
    </source>
</reference>
<dbReference type="eggNOG" id="ENOG502S90G">
    <property type="taxonomic scope" value="Eukaryota"/>
</dbReference>
<proteinExistence type="predicted"/>
<evidence type="ECO:0000256" key="1">
    <source>
        <dbReference type="ARBA" id="ARBA00004589"/>
    </source>
</evidence>
<sequence length="1182" mass="123098">MLQVLQLVVLLVGVSNVQAAYWQNTTSSAQTVNGASLTSVLPLGESSQEFSSSTVKTWDISSLQGTELGSGFGLSTESSGWISSSGKVSPTTVIGSSIDLLLGSSNAFSVKTSSFSMLSAKESEFQTSLASSTLSSTQIHTSTDAEHSSSALIRTSAQQSVSSGSQTSEMVASTDSTLSRSSSVTLGSASGSVSSAQLGSSNVQSFVSSTPLSESILSSPVSTSQSSVASSGTSSIEAAVNSLSGILVSEVSSAYLASSTQVFELKSSLETDLASLSSSPKVSQSAQFGSEPTHSASSVEPFTATDQSTNQILPGSTTGYLSAAVVSTYSDSKGSFISQGFASESSASNPSSSGISSSGNATTKTFMDALFLSQTSTSKEEMSLETISSIQSIVLSTAFSSIQFTASSADAVPVVSTASVASVASVDSAVSVTSVVSAVSASSISSIPFSTFTTPMPSAKRSLSSLQVPENDVYYETFVSYNTVTISTEVCKEHHCTPTTTTVVTPTTCTIPIGKNSRLESSSAQRSLQPKYTLSTVTTTSNGQTTVYITWCPVSSVSEESTESFLKSTVTTSVRSTATSVSNGVTVVYTTWCPLISTKTVSVESCSDHRCSKTETASKFPSTLRSDTIIRPVSSPKMDTRSDQHSVPPAISIPTKGRSTKSWKSQSVSGTTKTFIVSVESCSGGICTVPSSPVRSLVTPKIEKGSSITILSTTKSHGSQPLYTLSTVTQTTRGVVTIYTTWCPITVPHTTTGHNSETTATTTTLKTLIVSETCPDAHCIRVPTATSTFSTNMKSTAHVTESRVSTNVPGTPILTRKSEASSIRSSPVPPNSISSKATTPVRSVSSDKTNPIPISTQQTYIPPPPYKIISSLATITTTYNGKVTKYTTWCPFTAICTDNRCKTAATPSHLSVPSTTEHTVSNESTTPPHPTFSTTVGSSISTVTTTYNGKVTEYTTWCPYTATCQNDDCTVEKPIKSAFTTSQGPGTYVYTTTTGTHEVTLTTTCTDSHCIIPVTSSVTVPPLSVVTDTTSSTTAITEVCTGSHCSTSSTVSEQQETSPPSTTTPIVTISPSVSTYETTVKFTTLDLVTVTTENEHHELVTITTSTPIYSNVVSTVRVTTNTRVTPSPSVPITTPVKPENTPGNAVSSVSPKTVPGLTTYMGSASTKTLNGILMFLAIVLLV</sequence>
<keyword evidence="4" id="KW-0325">Glycoprotein</keyword>
<evidence type="ECO:0000256" key="7">
    <source>
        <dbReference type="SAM" id="SignalP"/>
    </source>
</evidence>
<feature type="region of interest" description="Disordered" evidence="6">
    <location>
        <begin position="633"/>
        <end position="664"/>
    </location>
</feature>
<evidence type="ECO:0000256" key="3">
    <source>
        <dbReference type="ARBA" id="ARBA00022729"/>
    </source>
</evidence>
<feature type="region of interest" description="Disordered" evidence="6">
    <location>
        <begin position="907"/>
        <end position="934"/>
    </location>
</feature>
<dbReference type="Proteomes" id="UP000006310">
    <property type="component" value="Chromosome 9"/>
</dbReference>
<feature type="region of interest" description="Disordered" evidence="6">
    <location>
        <begin position="282"/>
        <end position="302"/>
    </location>
</feature>
<evidence type="ECO:0000256" key="4">
    <source>
        <dbReference type="ARBA" id="ARBA00023180"/>
    </source>
</evidence>
<evidence type="ECO:0000256" key="6">
    <source>
        <dbReference type="SAM" id="MobiDB-lite"/>
    </source>
</evidence>
<accession>J7S9E5</accession>
<dbReference type="Pfam" id="PF13928">
    <property type="entry name" value="Flocculin_t3"/>
    <property type="match status" value="2"/>
</dbReference>
<dbReference type="EMBL" id="HE978322">
    <property type="protein sequence ID" value="CCK72054.1"/>
    <property type="molecule type" value="Genomic_DNA"/>
</dbReference>
<comment type="subcellular location">
    <subcellularLocation>
        <location evidence="1">Membrane</location>
        <topology evidence="1">Lipid-anchor</topology>
        <topology evidence="1">GPI-anchor</topology>
    </subcellularLocation>
</comment>